<dbReference type="InterPro" id="IPR041698">
    <property type="entry name" value="Methyltransf_25"/>
</dbReference>
<dbReference type="OrthoDB" id="9795085at2"/>
<keyword evidence="2" id="KW-0489">Methyltransferase</keyword>
<dbReference type="AlphaFoldDB" id="A0A078LUJ4"/>
<reference evidence="2 3" key="1">
    <citation type="submission" date="2014-07" db="EMBL/GenBank/DDBJ databases">
        <authorList>
            <person name="Urmite Genomes Urmite Genomes"/>
        </authorList>
    </citation>
    <scope>NUCLEOTIDE SEQUENCE [LARGE SCALE GENOMIC DNA]</scope>
    <source>
        <strain evidence="2 3">20_BN</strain>
    </source>
</reference>
<evidence type="ECO:0000259" key="1">
    <source>
        <dbReference type="Pfam" id="PF13649"/>
    </source>
</evidence>
<dbReference type="Pfam" id="PF13649">
    <property type="entry name" value="Methyltransf_25"/>
    <property type="match status" value="1"/>
</dbReference>
<dbReference type="GO" id="GO:0032259">
    <property type="term" value="P:methylation"/>
    <property type="evidence" value="ECO:0007669"/>
    <property type="project" value="UniProtKB-KW"/>
</dbReference>
<feature type="domain" description="Methyltransferase" evidence="1">
    <location>
        <begin position="64"/>
        <end position="152"/>
    </location>
</feature>
<protein>
    <submittedName>
        <fullName evidence="2">Methyltransferase domain protein</fullName>
    </submittedName>
</protein>
<dbReference type="EMBL" id="CCSF01000001">
    <property type="protein sequence ID" value="CDZ93541.1"/>
    <property type="molecule type" value="Genomic_DNA"/>
</dbReference>
<dbReference type="CDD" id="cd02440">
    <property type="entry name" value="AdoMet_MTases"/>
    <property type="match status" value="1"/>
</dbReference>
<keyword evidence="3" id="KW-1185">Reference proteome</keyword>
<proteinExistence type="predicted"/>
<organism evidence="2 3">
    <name type="scientific">Pseudomonas saudiphocaensis</name>
    <dbReference type="NCBI Taxonomy" id="1499686"/>
    <lineage>
        <taxon>Bacteria</taxon>
        <taxon>Pseudomonadati</taxon>
        <taxon>Pseudomonadota</taxon>
        <taxon>Gammaproteobacteria</taxon>
        <taxon>Pseudomonadales</taxon>
        <taxon>Pseudomonadaceae</taxon>
        <taxon>Pseudomonas</taxon>
    </lineage>
</organism>
<keyword evidence="2" id="KW-0808">Transferase</keyword>
<evidence type="ECO:0000313" key="3">
    <source>
        <dbReference type="Proteomes" id="UP000053902"/>
    </source>
</evidence>
<dbReference type="SUPFAM" id="SSF53335">
    <property type="entry name" value="S-adenosyl-L-methionine-dependent methyltransferases"/>
    <property type="match status" value="1"/>
</dbReference>
<gene>
    <name evidence="2" type="ORF">BN1079_00833</name>
</gene>
<dbReference type="STRING" id="1499686.BN1079_00833"/>
<accession>A0A078LUJ4</accession>
<dbReference type="Proteomes" id="UP000053902">
    <property type="component" value="Unassembled WGS sequence"/>
</dbReference>
<dbReference type="RefSeq" id="WP_037022508.1">
    <property type="nucleotide sequence ID" value="NZ_CCSF01000001.1"/>
</dbReference>
<sequence>MSLDDIDFAERYRQHMRRTGRKPKPPSAWDKRAVELAGKPLALGSAYTDAFIQRMDLTGARTLLDIGCGPGTLCLPLAAQFEQVYALDYSPGMLACLQAGADELGVDNVHPVLCGWDDDWSEIPVCDILIASRSSVVDDLDAILEKIHRHTRLRAYVTQLAGGHFIDPAISRLLEREQPALPDHIYTLNLLHQRGIYARLDYIEVPGRLAGSRTFEEFADKVSLSLGPLNETELDALAEWYRADPERAHQGGAPMRWALVSWTVPSGAQV</sequence>
<name>A0A078LUJ4_9PSED</name>
<dbReference type="InterPro" id="IPR029063">
    <property type="entry name" value="SAM-dependent_MTases_sf"/>
</dbReference>
<dbReference type="eggNOG" id="COG0500">
    <property type="taxonomic scope" value="Bacteria"/>
</dbReference>
<dbReference type="HOGENOM" id="CLU_060275_0_1_6"/>
<dbReference type="GO" id="GO:0008168">
    <property type="term" value="F:methyltransferase activity"/>
    <property type="evidence" value="ECO:0007669"/>
    <property type="project" value="UniProtKB-KW"/>
</dbReference>
<evidence type="ECO:0000313" key="2">
    <source>
        <dbReference type="EMBL" id="CDZ93541.1"/>
    </source>
</evidence>
<dbReference type="Gene3D" id="3.40.50.150">
    <property type="entry name" value="Vaccinia Virus protein VP39"/>
    <property type="match status" value="1"/>
</dbReference>